<evidence type="ECO:0000256" key="3">
    <source>
        <dbReference type="ARBA" id="ARBA00022448"/>
    </source>
</evidence>
<name>A0ABS7BA16_9ACTN</name>
<evidence type="ECO:0000256" key="1">
    <source>
        <dbReference type="ARBA" id="ARBA00004141"/>
    </source>
</evidence>
<dbReference type="SUPFAM" id="SSF111352">
    <property type="entry name" value="Ammonium transporter"/>
    <property type="match status" value="1"/>
</dbReference>
<dbReference type="InterPro" id="IPR024041">
    <property type="entry name" value="NH4_transpt_AmtB-like_dom"/>
</dbReference>
<feature type="transmembrane region" description="Helical" evidence="9">
    <location>
        <begin position="234"/>
        <end position="253"/>
    </location>
</feature>
<feature type="transmembrane region" description="Helical" evidence="9">
    <location>
        <begin position="265"/>
        <end position="282"/>
    </location>
</feature>
<keyword evidence="12" id="KW-1185">Reference proteome</keyword>
<keyword evidence="5 9" id="KW-1133">Transmembrane helix</keyword>
<dbReference type="NCBIfam" id="TIGR00836">
    <property type="entry name" value="amt"/>
    <property type="match status" value="1"/>
</dbReference>
<organism evidence="11 12">
    <name type="scientific">Actinoplanes hulinensis</name>
    <dbReference type="NCBI Taxonomy" id="1144547"/>
    <lineage>
        <taxon>Bacteria</taxon>
        <taxon>Bacillati</taxon>
        <taxon>Actinomycetota</taxon>
        <taxon>Actinomycetes</taxon>
        <taxon>Micromonosporales</taxon>
        <taxon>Micromonosporaceae</taxon>
        <taxon>Actinoplanes</taxon>
    </lineage>
</organism>
<keyword evidence="3 9" id="KW-0813">Transport</keyword>
<dbReference type="PROSITE" id="PS01219">
    <property type="entry name" value="AMMONIUM_TRANSP"/>
    <property type="match status" value="1"/>
</dbReference>
<evidence type="ECO:0000259" key="10">
    <source>
        <dbReference type="Pfam" id="PF00909"/>
    </source>
</evidence>
<keyword evidence="4 9" id="KW-0812">Transmembrane</keyword>
<evidence type="ECO:0000256" key="9">
    <source>
        <dbReference type="RuleBase" id="RU362002"/>
    </source>
</evidence>
<feature type="transmembrane region" description="Helical" evidence="9">
    <location>
        <begin position="288"/>
        <end position="308"/>
    </location>
</feature>
<keyword evidence="6 9" id="KW-0472">Membrane</keyword>
<proteinExistence type="inferred from homology"/>
<feature type="transmembrane region" description="Helical" evidence="9">
    <location>
        <begin position="320"/>
        <end position="339"/>
    </location>
</feature>
<feature type="transmembrane region" description="Helical" evidence="9">
    <location>
        <begin position="42"/>
        <end position="63"/>
    </location>
</feature>
<dbReference type="InterPro" id="IPR001905">
    <property type="entry name" value="Ammonium_transpt"/>
</dbReference>
<protein>
    <recommendedName>
        <fullName evidence="8 9">Ammonium transporter</fullName>
    </recommendedName>
</protein>
<evidence type="ECO:0000256" key="4">
    <source>
        <dbReference type="ARBA" id="ARBA00022692"/>
    </source>
</evidence>
<feature type="transmembrane region" description="Helical" evidence="9">
    <location>
        <begin position="133"/>
        <end position="154"/>
    </location>
</feature>
<evidence type="ECO:0000313" key="11">
    <source>
        <dbReference type="EMBL" id="MBW6437876.1"/>
    </source>
</evidence>
<dbReference type="Proteomes" id="UP001519863">
    <property type="component" value="Unassembled WGS sequence"/>
</dbReference>
<feature type="transmembrane region" description="Helical" evidence="9">
    <location>
        <begin position="205"/>
        <end position="222"/>
    </location>
</feature>
<comment type="caution">
    <text evidence="11">The sequence shown here is derived from an EMBL/GenBank/DDBJ whole genome shotgun (WGS) entry which is preliminary data.</text>
</comment>
<evidence type="ECO:0000256" key="5">
    <source>
        <dbReference type="ARBA" id="ARBA00022989"/>
    </source>
</evidence>
<sequence>MNTGNTAWLLLSSALVLLMTPGLALFYGGLNRSKGVLNMMMMSFSAIGLVSVLWVVYGFTLAFGVNESEGLQNIIGNFDYLGTDVAKISEEWLFFGANTGIPTYAFLVFQMMFAVITVALISGAVSDRMKFGGWVLFALGWFTLVYIPVAHMVWGGGFIGTTIRALDFAGGTAVHINAGAAALALVLVLGKRIGWPKENMRPHNVPFVALGAGLLWFGWFGFNAGSELTVDGTTVIAFINTQVATAAALLGWVAVEWIRDRKPTLVGASSGAVAGLVAITPACGFVAPLPAVLIGLVAGAVCALAVGLKYRFGYDDSLDVVGVHFVGGWIGSLAIGFFATDAVNSGITDEKILNASNGLFYGGGATQLLRQFEASALVTVYSFAVALVLAFILKAVKLLRVSEESEVGGIDIAAHGETGYEFTPAAGSGNGGAFALAGIGHKETVDADGKASVSQKVSG</sequence>
<comment type="similarity">
    <text evidence="2 9">Belongs to the ammonia transporter channel (TC 1.A.11.2) family.</text>
</comment>
<dbReference type="InterPro" id="IPR029020">
    <property type="entry name" value="Ammonium/urea_transptr"/>
</dbReference>
<dbReference type="EMBL" id="JAHXZI010000017">
    <property type="protein sequence ID" value="MBW6437876.1"/>
    <property type="molecule type" value="Genomic_DNA"/>
</dbReference>
<feature type="domain" description="Ammonium transporter AmtB-like" evidence="10">
    <location>
        <begin position="7"/>
        <end position="420"/>
    </location>
</feature>
<reference evidence="11 12" key="1">
    <citation type="journal article" date="2013" name="Antonie Van Leeuwenhoek">
        <title>Actinoplanes hulinensis sp. nov., a novel actinomycete isolated from soybean root (Glycine max (L.) Merr).</title>
        <authorList>
            <person name="Shen Y."/>
            <person name="Liu C."/>
            <person name="Wang X."/>
            <person name="Zhao J."/>
            <person name="Jia F."/>
            <person name="Zhang Y."/>
            <person name="Wang L."/>
            <person name="Yang D."/>
            <person name="Xiang W."/>
        </authorList>
    </citation>
    <scope>NUCLEOTIDE SEQUENCE [LARGE SCALE GENOMIC DNA]</scope>
    <source>
        <strain evidence="11 12">NEAU-M9</strain>
    </source>
</reference>
<feature type="transmembrane region" description="Helical" evidence="9">
    <location>
        <begin position="174"/>
        <end position="193"/>
    </location>
</feature>
<evidence type="ECO:0000313" key="12">
    <source>
        <dbReference type="Proteomes" id="UP001519863"/>
    </source>
</evidence>
<dbReference type="PANTHER" id="PTHR43029">
    <property type="entry name" value="AMMONIUM TRANSPORTER MEP2"/>
    <property type="match status" value="1"/>
</dbReference>
<keyword evidence="7 9" id="KW-0924">Ammonia transport</keyword>
<feature type="transmembrane region" description="Helical" evidence="9">
    <location>
        <begin position="6"/>
        <end position="30"/>
    </location>
</feature>
<dbReference type="Gene3D" id="1.10.3430.10">
    <property type="entry name" value="Ammonium transporter AmtB like domains"/>
    <property type="match status" value="1"/>
</dbReference>
<dbReference type="Pfam" id="PF00909">
    <property type="entry name" value="Ammonium_transp"/>
    <property type="match status" value="1"/>
</dbReference>
<accession>A0ABS7BA16</accession>
<dbReference type="PANTHER" id="PTHR43029:SF10">
    <property type="entry name" value="AMMONIUM TRANSPORTER MEP2"/>
    <property type="match status" value="1"/>
</dbReference>
<evidence type="ECO:0000256" key="8">
    <source>
        <dbReference type="ARBA" id="ARBA00050025"/>
    </source>
</evidence>
<feature type="transmembrane region" description="Helical" evidence="9">
    <location>
        <begin position="101"/>
        <end position="121"/>
    </location>
</feature>
<evidence type="ECO:0000256" key="7">
    <source>
        <dbReference type="ARBA" id="ARBA00023177"/>
    </source>
</evidence>
<feature type="transmembrane region" description="Helical" evidence="9">
    <location>
        <begin position="374"/>
        <end position="393"/>
    </location>
</feature>
<gene>
    <name evidence="11" type="ORF">KZ829_29510</name>
</gene>
<dbReference type="InterPro" id="IPR018047">
    <property type="entry name" value="Ammonium_transpt_CS"/>
</dbReference>
<evidence type="ECO:0000256" key="2">
    <source>
        <dbReference type="ARBA" id="ARBA00005887"/>
    </source>
</evidence>
<evidence type="ECO:0000256" key="6">
    <source>
        <dbReference type="ARBA" id="ARBA00023136"/>
    </source>
</evidence>
<comment type="subcellular location">
    <subcellularLocation>
        <location evidence="9">Cell membrane</location>
        <topology evidence="9">Multi-pass membrane protein</topology>
    </subcellularLocation>
    <subcellularLocation>
        <location evidence="1">Membrane</location>
        <topology evidence="1">Multi-pass membrane protein</topology>
    </subcellularLocation>
</comment>